<evidence type="ECO:0000256" key="4">
    <source>
        <dbReference type="ARBA" id="ARBA00023157"/>
    </source>
</evidence>
<feature type="chain" id="PRO_5009743686" description="Bowman-Birk serine protease inhibitors family domain-containing protein" evidence="5">
    <location>
        <begin position="22"/>
        <end position="190"/>
    </location>
</feature>
<evidence type="ECO:0000259" key="6">
    <source>
        <dbReference type="SMART" id="SM00269"/>
    </source>
</evidence>
<dbReference type="SMART" id="SM00269">
    <property type="entry name" value="BowB"/>
    <property type="match status" value="2"/>
</dbReference>
<keyword evidence="2" id="KW-0646">Protease inhibitor</keyword>
<name>A0A077RUK5_WHEAT</name>
<gene>
    <name evidence="7" type="ORF">TRAES_3BF168400200CFD_c1</name>
</gene>
<feature type="signal peptide" evidence="5">
    <location>
        <begin position="1"/>
        <end position="21"/>
    </location>
</feature>
<evidence type="ECO:0000256" key="1">
    <source>
        <dbReference type="ARBA" id="ARBA00008506"/>
    </source>
</evidence>
<keyword evidence="3" id="KW-0722">Serine protease inhibitor</keyword>
<feature type="domain" description="Bowman-Birk serine protease inhibitors family" evidence="6">
    <location>
        <begin position="73"/>
        <end position="107"/>
    </location>
</feature>
<proteinExistence type="inferred from homology"/>
<dbReference type="InterPro" id="IPR000877">
    <property type="entry name" value="Prot_inh_BBI"/>
</dbReference>
<dbReference type="SUPFAM" id="SSF57247">
    <property type="entry name" value="Bowman-Birk inhibitor, BBI"/>
    <property type="match status" value="2"/>
</dbReference>
<dbReference type="ExpressionAtlas" id="A0A077RUK5">
    <property type="expression patterns" value="differential"/>
</dbReference>
<keyword evidence="5" id="KW-0732">Signal</keyword>
<evidence type="ECO:0000256" key="5">
    <source>
        <dbReference type="SAM" id="SignalP"/>
    </source>
</evidence>
<dbReference type="AlphaFoldDB" id="A0A077RUK5"/>
<dbReference type="HOGENOM" id="CLU_059102_2_0_1"/>
<dbReference type="PANTHER" id="PTHR33479">
    <property type="entry name" value="BOWMAN-BIRK TYPE BRAN TRYPSIN INHIBITOR"/>
    <property type="match status" value="1"/>
</dbReference>
<organism evidence="7">
    <name type="scientific">Triticum aestivum</name>
    <name type="common">Wheat</name>
    <dbReference type="NCBI Taxonomy" id="4565"/>
    <lineage>
        <taxon>Eukaryota</taxon>
        <taxon>Viridiplantae</taxon>
        <taxon>Streptophyta</taxon>
        <taxon>Embryophyta</taxon>
        <taxon>Tracheophyta</taxon>
        <taxon>Spermatophyta</taxon>
        <taxon>Magnoliopsida</taxon>
        <taxon>Liliopsida</taxon>
        <taxon>Poales</taxon>
        <taxon>Poaceae</taxon>
        <taxon>BOP clade</taxon>
        <taxon>Pooideae</taxon>
        <taxon>Triticodae</taxon>
        <taxon>Triticeae</taxon>
        <taxon>Triticinae</taxon>
        <taxon>Triticum</taxon>
    </lineage>
</organism>
<sequence length="190" mass="20388">MTMKRCIIPSILLMLALEVAGRPSAVAVTSDEGTILLPSEGKAVSSLRAYRASRNGGGFQAMGLLRQHHMHQVDECASTCMDCVPSVSNPFRRVCGDQYFGDPGPKCTNTVAGDHNEDALKAKGDHQDSVAAAAEEEKPWECCDQVEQCATTCKSCGVSILNPFRRVCNDWYNGFPGRRCTEAAGSGGNN</sequence>
<accession>A0A077RUK5</accession>
<keyword evidence="4" id="KW-1015">Disulfide bond</keyword>
<comment type="similarity">
    <text evidence="1">Belongs to the Bowman-Birk serine protease inhibitor family.</text>
</comment>
<dbReference type="CDD" id="cd00023">
    <property type="entry name" value="BBI"/>
    <property type="match status" value="2"/>
</dbReference>
<evidence type="ECO:0000256" key="2">
    <source>
        <dbReference type="ARBA" id="ARBA00022690"/>
    </source>
</evidence>
<dbReference type="GO" id="GO:0004867">
    <property type="term" value="F:serine-type endopeptidase inhibitor activity"/>
    <property type="evidence" value="ECO:0007669"/>
    <property type="project" value="UniProtKB-KW"/>
</dbReference>
<dbReference type="Gene3D" id="2.10.69.10">
    <property type="entry name" value="Cysteine Protease (Bromelain) Inhibitor, subunit H"/>
    <property type="match status" value="2"/>
</dbReference>
<feature type="domain" description="Bowman-Birk serine protease inhibitors family" evidence="6">
    <location>
        <begin position="142"/>
        <end position="180"/>
    </location>
</feature>
<dbReference type="PANTHER" id="PTHR33479:SF11">
    <property type="entry name" value="BOWMAN-BIRK SERINE PROTEASE INHIBITORS FAMILY DOMAIN-CONTAINING PROTEIN"/>
    <property type="match status" value="1"/>
</dbReference>
<evidence type="ECO:0000256" key="3">
    <source>
        <dbReference type="ARBA" id="ARBA00022900"/>
    </source>
</evidence>
<dbReference type="GO" id="GO:0005576">
    <property type="term" value="C:extracellular region"/>
    <property type="evidence" value="ECO:0007669"/>
    <property type="project" value="InterPro"/>
</dbReference>
<evidence type="ECO:0000313" key="7">
    <source>
        <dbReference type="EMBL" id="CDM80602.1"/>
    </source>
</evidence>
<dbReference type="InterPro" id="IPR035995">
    <property type="entry name" value="Bowman-Birk_prot_inh"/>
</dbReference>
<protein>
    <recommendedName>
        <fullName evidence="6">Bowman-Birk serine protease inhibitors family domain-containing protein</fullName>
    </recommendedName>
</protein>
<reference evidence="7" key="1">
    <citation type="journal article" date="2014" name="Science">
        <title>Structural and functional partitioning of bread wheat chromosome 3B.</title>
        <authorList>
            <person name="Choulet F."/>
            <person name="Alberti A."/>
            <person name="Theil S."/>
            <person name="Glover N."/>
            <person name="Barbe V."/>
            <person name="Daron J."/>
            <person name="Pingault L."/>
            <person name="Sourdille P."/>
            <person name="Couloux A."/>
            <person name="Paux E."/>
            <person name="Leroy P."/>
            <person name="Mangenot S."/>
            <person name="Guilhot N."/>
            <person name="Le Gouis J."/>
            <person name="Balfourier F."/>
            <person name="Alaux M."/>
            <person name="Jamilloux V."/>
            <person name="Poulain J."/>
            <person name="Durand C."/>
            <person name="Bellec A."/>
            <person name="Gaspin C."/>
            <person name="Safar J."/>
            <person name="Dolezel J."/>
            <person name="Rogers J."/>
            <person name="Vandepoele K."/>
            <person name="Aury J.M."/>
            <person name="Mayer K."/>
            <person name="Berges H."/>
            <person name="Quesneville H."/>
            <person name="Wincker P."/>
            <person name="Feuillet C."/>
        </authorList>
    </citation>
    <scope>NUCLEOTIDE SEQUENCE</scope>
</reference>
<dbReference type="EMBL" id="HG670306">
    <property type="protein sequence ID" value="CDM80602.1"/>
    <property type="molecule type" value="Genomic_DNA"/>
</dbReference>